<protein>
    <submittedName>
        <fullName evidence="1">Uncharacterized protein</fullName>
    </submittedName>
</protein>
<evidence type="ECO:0000313" key="1">
    <source>
        <dbReference type="EMBL" id="KAF4461186.1"/>
    </source>
</evidence>
<organism evidence="1 2">
    <name type="scientific">Fusarium albosuccineum</name>
    <dbReference type="NCBI Taxonomy" id="1237068"/>
    <lineage>
        <taxon>Eukaryota</taxon>
        <taxon>Fungi</taxon>
        <taxon>Dikarya</taxon>
        <taxon>Ascomycota</taxon>
        <taxon>Pezizomycotina</taxon>
        <taxon>Sordariomycetes</taxon>
        <taxon>Hypocreomycetidae</taxon>
        <taxon>Hypocreales</taxon>
        <taxon>Nectriaceae</taxon>
        <taxon>Fusarium</taxon>
        <taxon>Fusarium decemcellulare species complex</taxon>
    </lineage>
</organism>
<dbReference type="EMBL" id="JAADYS010001767">
    <property type="protein sequence ID" value="KAF4461186.1"/>
    <property type="molecule type" value="Genomic_DNA"/>
</dbReference>
<keyword evidence="2" id="KW-1185">Reference proteome</keyword>
<accession>A0A8H4L375</accession>
<sequence>MANYKVTIHVNETWIAQFNKADIKLCFATAVKSSGKPIYNVVAFSDFVSNHVTMEWQDTYSIAATRIKFADQAKITVSTERQQIEFGQSCTIDDSWTKPLVKPDPQAPKKGFLFRNETIASCVIYKEVMGKPAPVYISATGPLPPGDEFLVPVAQCKVWFSAVHETSSMISAFAGKAKEIDLTNKAETEVWYNEFGQWSNAA</sequence>
<comment type="caution">
    <text evidence="1">The sequence shown here is derived from an EMBL/GenBank/DDBJ whole genome shotgun (WGS) entry which is preliminary data.</text>
</comment>
<dbReference type="AlphaFoldDB" id="A0A8H4L375"/>
<dbReference type="OrthoDB" id="2987506at2759"/>
<evidence type="ECO:0000313" key="2">
    <source>
        <dbReference type="Proteomes" id="UP000554235"/>
    </source>
</evidence>
<gene>
    <name evidence="1" type="ORF">FALBO_12012</name>
</gene>
<reference evidence="1 2" key="1">
    <citation type="submission" date="2020-01" db="EMBL/GenBank/DDBJ databases">
        <title>Identification and distribution of gene clusters putatively required for synthesis of sphingolipid metabolism inhibitors in phylogenetically diverse species of the filamentous fungus Fusarium.</title>
        <authorList>
            <person name="Kim H.-S."/>
            <person name="Busman M."/>
            <person name="Brown D.W."/>
            <person name="Divon H."/>
            <person name="Uhlig S."/>
            <person name="Proctor R.H."/>
        </authorList>
    </citation>
    <scope>NUCLEOTIDE SEQUENCE [LARGE SCALE GENOMIC DNA]</scope>
    <source>
        <strain evidence="1 2">NRRL 20459</strain>
    </source>
</reference>
<proteinExistence type="predicted"/>
<name>A0A8H4L375_9HYPO</name>
<dbReference type="Proteomes" id="UP000554235">
    <property type="component" value="Unassembled WGS sequence"/>
</dbReference>